<evidence type="ECO:0000313" key="2">
    <source>
        <dbReference type="Proteomes" id="UP001059844"/>
    </source>
</evidence>
<dbReference type="RefSeq" id="WP_256549603.1">
    <property type="nucleotide sequence ID" value="NZ_CP101751.1"/>
</dbReference>
<proteinExistence type="predicted"/>
<name>A0ABY5IMT4_9FLAO</name>
<evidence type="ECO:0000313" key="1">
    <source>
        <dbReference type="EMBL" id="UUC43934.1"/>
    </source>
</evidence>
<dbReference type="EMBL" id="CP101751">
    <property type="protein sequence ID" value="UUC43934.1"/>
    <property type="molecule type" value="Genomic_DNA"/>
</dbReference>
<reference evidence="1" key="1">
    <citation type="submission" date="2022-07" db="EMBL/GenBank/DDBJ databases">
        <title>Isolation, identification, and degradation of a PFOSA degrading strain from sewage treatment plant.</title>
        <authorList>
            <person name="Zhang L."/>
            <person name="Huo Y."/>
        </authorList>
    </citation>
    <scope>NUCLEOTIDE SEQUENCE</scope>
    <source>
        <strain evidence="1">C1</strain>
    </source>
</reference>
<sequence length="211" mass="24704">MEKKKDIKLDSNPLKETENIFDQIKIDYLTLILGFSLNRPKAAVVKDENSNLIDWFFVDEYKTAKIFKVVCEKLIKELKLTDDVVLNEYEDGYSGVKSTSLANYLRTINFDSKKEDFKPEKYFSFEKEMSNDEKFSFLLGKFIRFYNDRKFILMDGAKNYVTLDLINSLCIGNDKTEAKFYLGISNVVHITLNPNGVLLESLKFWYNKIKE</sequence>
<organism evidence="1 2">
    <name type="scientific">Flavobacterium cerinum</name>
    <dbReference type="NCBI Taxonomy" id="2502784"/>
    <lineage>
        <taxon>Bacteria</taxon>
        <taxon>Pseudomonadati</taxon>
        <taxon>Bacteroidota</taxon>
        <taxon>Flavobacteriia</taxon>
        <taxon>Flavobacteriales</taxon>
        <taxon>Flavobacteriaceae</taxon>
        <taxon>Flavobacterium</taxon>
    </lineage>
</organism>
<keyword evidence="2" id="KW-1185">Reference proteome</keyword>
<protein>
    <submittedName>
        <fullName evidence="1">Uncharacterized protein</fullName>
    </submittedName>
</protein>
<accession>A0ABY5IMT4</accession>
<dbReference type="Proteomes" id="UP001059844">
    <property type="component" value="Chromosome"/>
</dbReference>
<gene>
    <name evidence="1" type="ORF">NOX80_09835</name>
</gene>